<reference evidence="2" key="1">
    <citation type="journal article" date="2012" name="Nat. Biotechnol.">
        <title>Reference genome sequence of the model plant Setaria.</title>
        <authorList>
            <person name="Bennetzen J.L."/>
            <person name="Schmutz J."/>
            <person name="Wang H."/>
            <person name="Percifield R."/>
            <person name="Hawkins J."/>
            <person name="Pontaroli A.C."/>
            <person name="Estep M."/>
            <person name="Feng L."/>
            <person name="Vaughn J.N."/>
            <person name="Grimwood J."/>
            <person name="Jenkins J."/>
            <person name="Barry K."/>
            <person name="Lindquist E."/>
            <person name="Hellsten U."/>
            <person name="Deshpande S."/>
            <person name="Wang X."/>
            <person name="Wu X."/>
            <person name="Mitros T."/>
            <person name="Triplett J."/>
            <person name="Yang X."/>
            <person name="Ye C.Y."/>
            <person name="Mauro-Herrera M."/>
            <person name="Wang L."/>
            <person name="Li P."/>
            <person name="Sharma M."/>
            <person name="Sharma R."/>
            <person name="Ronald P.C."/>
            <person name="Panaud O."/>
            <person name="Kellogg E.A."/>
            <person name="Brutnell T.P."/>
            <person name="Doust A.N."/>
            <person name="Tuskan G.A."/>
            <person name="Rokhsar D."/>
            <person name="Devos K.M."/>
        </authorList>
    </citation>
    <scope>NUCLEOTIDE SEQUENCE [LARGE SCALE GENOMIC DNA]</scope>
    <source>
        <strain evidence="2">Yugu1</strain>
    </source>
</reference>
<keyword evidence="1" id="KW-0732">Signal</keyword>
<sequence length="81" mass="9038">MGGIAFLMASSFSVLLIISSLSPSCHASCIGRLCPPCIKPPSYRDCNKHYCQILCQMMRMPSDHAYCRNLLVHWTCCCPQP</sequence>
<feature type="chain" id="PRO_5017042267" evidence="1">
    <location>
        <begin position="28"/>
        <end position="81"/>
    </location>
</feature>
<accession>A0A368S781</accession>
<evidence type="ECO:0000256" key="1">
    <source>
        <dbReference type="SAM" id="SignalP"/>
    </source>
</evidence>
<dbReference type="EMBL" id="CM003535">
    <property type="protein sequence ID" value="RCV38292.1"/>
    <property type="molecule type" value="Genomic_DNA"/>
</dbReference>
<name>A0A368S781_SETIT</name>
<gene>
    <name evidence="2" type="ORF">SETIT_8G130600v2</name>
</gene>
<feature type="signal peptide" evidence="1">
    <location>
        <begin position="1"/>
        <end position="27"/>
    </location>
</feature>
<reference evidence="2" key="2">
    <citation type="submission" date="2015-07" db="EMBL/GenBank/DDBJ databases">
        <authorList>
            <person name="Noorani M."/>
        </authorList>
    </citation>
    <scope>NUCLEOTIDE SEQUENCE</scope>
    <source>
        <strain evidence="2">Yugu1</strain>
    </source>
</reference>
<evidence type="ECO:0000313" key="2">
    <source>
        <dbReference type="EMBL" id="RCV38292.1"/>
    </source>
</evidence>
<proteinExistence type="predicted"/>
<protein>
    <submittedName>
        <fullName evidence="2">Uncharacterized protein</fullName>
    </submittedName>
</protein>
<dbReference type="AlphaFoldDB" id="A0A368S781"/>
<organism evidence="2">
    <name type="scientific">Setaria italica</name>
    <name type="common">Foxtail millet</name>
    <name type="synonym">Panicum italicum</name>
    <dbReference type="NCBI Taxonomy" id="4555"/>
    <lineage>
        <taxon>Eukaryota</taxon>
        <taxon>Viridiplantae</taxon>
        <taxon>Streptophyta</taxon>
        <taxon>Embryophyta</taxon>
        <taxon>Tracheophyta</taxon>
        <taxon>Spermatophyta</taxon>
        <taxon>Magnoliopsida</taxon>
        <taxon>Liliopsida</taxon>
        <taxon>Poales</taxon>
        <taxon>Poaceae</taxon>
        <taxon>PACMAD clade</taxon>
        <taxon>Panicoideae</taxon>
        <taxon>Panicodae</taxon>
        <taxon>Paniceae</taxon>
        <taxon>Cenchrinae</taxon>
        <taxon>Setaria</taxon>
    </lineage>
</organism>